<sequence length="290" mass="33545">MANQVNRNIQNATKLRYFPPGSGGDHPSLGKRTRKIRKNRKRKKSRKLRGGEEKCSKKVYLDWDLAAAPFSVSSSINNIEEENVLNNLIANFYKCTGVDNSDICPKKWDDGILIKYFAKLKKFLDNCPNVVILTANSESNVRKIMNRYFGNDYKQPYIISVSDDAMNGQKGYDIKKTEAISKRKKPFVFIDDSPANINSMKAFIKREENQGRAILINRPANRGPNAFSKYGMFNMKNVDEWMKDINSSAGGSKTRRSKTRRSKTRRSKTRRSKTRRSKTRRKKKRKKRKK</sequence>
<evidence type="ECO:0000256" key="1">
    <source>
        <dbReference type="SAM" id="MobiDB-lite"/>
    </source>
</evidence>
<feature type="compositionally biased region" description="Polar residues" evidence="1">
    <location>
        <begin position="1"/>
        <end position="13"/>
    </location>
</feature>
<protein>
    <submittedName>
        <fullName evidence="2">Uncharacterized protein</fullName>
    </submittedName>
</protein>
<feature type="region of interest" description="Disordered" evidence="1">
    <location>
        <begin position="245"/>
        <end position="290"/>
    </location>
</feature>
<reference evidence="2" key="1">
    <citation type="journal article" date="2020" name="Nature">
        <title>Giant virus diversity and host interactions through global metagenomics.</title>
        <authorList>
            <person name="Schulz F."/>
            <person name="Roux S."/>
            <person name="Paez-Espino D."/>
            <person name="Jungbluth S."/>
            <person name="Walsh D.A."/>
            <person name="Denef V.J."/>
            <person name="McMahon K.D."/>
            <person name="Konstantinidis K.T."/>
            <person name="Eloe-Fadrosh E.A."/>
            <person name="Kyrpides N.C."/>
            <person name="Woyke T."/>
        </authorList>
    </citation>
    <scope>NUCLEOTIDE SEQUENCE</scope>
    <source>
        <strain evidence="2">GVMAG-M-3300009149-34</strain>
    </source>
</reference>
<feature type="compositionally biased region" description="Basic residues" evidence="1">
    <location>
        <begin position="29"/>
        <end position="48"/>
    </location>
</feature>
<feature type="compositionally biased region" description="Basic residues" evidence="1">
    <location>
        <begin position="253"/>
        <end position="290"/>
    </location>
</feature>
<name>A0A6C0EMT1_9ZZZZ</name>
<accession>A0A6C0EMT1</accession>
<dbReference type="AlphaFoldDB" id="A0A6C0EMT1"/>
<dbReference type="InterPro" id="IPR023214">
    <property type="entry name" value="HAD_sf"/>
</dbReference>
<organism evidence="2">
    <name type="scientific">viral metagenome</name>
    <dbReference type="NCBI Taxonomy" id="1070528"/>
    <lineage>
        <taxon>unclassified sequences</taxon>
        <taxon>metagenomes</taxon>
        <taxon>organismal metagenomes</taxon>
    </lineage>
</organism>
<dbReference type="Gene3D" id="3.40.50.1000">
    <property type="entry name" value="HAD superfamily/HAD-like"/>
    <property type="match status" value="1"/>
</dbReference>
<feature type="region of interest" description="Disordered" evidence="1">
    <location>
        <begin position="1"/>
        <end position="51"/>
    </location>
</feature>
<evidence type="ECO:0000313" key="2">
    <source>
        <dbReference type="EMBL" id="QHT30357.1"/>
    </source>
</evidence>
<dbReference type="EMBL" id="MN738896">
    <property type="protein sequence ID" value="QHT30357.1"/>
    <property type="molecule type" value="Genomic_DNA"/>
</dbReference>
<proteinExistence type="predicted"/>